<dbReference type="EMBL" id="LAZR01038891">
    <property type="protein sequence ID" value="KKL18383.1"/>
    <property type="molecule type" value="Genomic_DNA"/>
</dbReference>
<reference evidence="6" key="1">
    <citation type="journal article" date="2015" name="Nature">
        <title>Complex archaea that bridge the gap between prokaryotes and eukaryotes.</title>
        <authorList>
            <person name="Spang A."/>
            <person name="Saw J.H."/>
            <person name="Jorgensen S.L."/>
            <person name="Zaremba-Niedzwiedzka K."/>
            <person name="Martijn J."/>
            <person name="Lind A.E."/>
            <person name="van Eijk R."/>
            <person name="Schleper C."/>
            <person name="Guy L."/>
            <person name="Ettema T.J."/>
        </authorList>
    </citation>
    <scope>NUCLEOTIDE SEQUENCE</scope>
</reference>
<organism evidence="6">
    <name type="scientific">marine sediment metagenome</name>
    <dbReference type="NCBI Taxonomy" id="412755"/>
    <lineage>
        <taxon>unclassified sequences</taxon>
        <taxon>metagenomes</taxon>
        <taxon>ecological metagenomes</taxon>
    </lineage>
</organism>
<feature type="domain" description="AAA+ ATPase" evidence="4">
    <location>
        <begin position="175"/>
        <end position="342"/>
    </location>
</feature>
<evidence type="ECO:0000256" key="2">
    <source>
        <dbReference type="ARBA" id="ARBA00022741"/>
    </source>
</evidence>
<dbReference type="Pfam" id="PF07724">
    <property type="entry name" value="AAA_2"/>
    <property type="match status" value="1"/>
</dbReference>
<dbReference type="Gene3D" id="3.40.50.300">
    <property type="entry name" value="P-loop containing nucleotide triphosphate hydrolases"/>
    <property type="match status" value="1"/>
</dbReference>
<evidence type="ECO:0000259" key="5">
    <source>
        <dbReference type="SMART" id="SM01086"/>
    </source>
</evidence>
<dbReference type="InterPro" id="IPR027417">
    <property type="entry name" value="P-loop_NTPase"/>
</dbReference>
<proteinExistence type="predicted"/>
<dbReference type="GO" id="GO:0005737">
    <property type="term" value="C:cytoplasm"/>
    <property type="evidence" value="ECO:0007669"/>
    <property type="project" value="TreeGrafter"/>
</dbReference>
<gene>
    <name evidence="6" type="ORF">LCGC14_2476080</name>
</gene>
<dbReference type="Gene3D" id="1.10.8.60">
    <property type="match status" value="2"/>
</dbReference>
<sequence length="435" mass="49145">PIIQSNAIPLIGETYPHEYKKYITQRSEVREQFETIQVEEVSQEEALRILVYQALLLERQFGVFITYRAIKQAVYLAYRYLHNKPLPSGAVDLLKQAVVRTKQAGEKRVSADVVIAIAQELSKIPIQQVSEQETEKLLNLEDIIHERLINQDTAVIAVSRALREYRSGLSSEGRPIATFLFVGPTGVGKTELAKILAGVQFGSRKTLERFDMSEYQDKQSTFRLIGTPDGKKTGTLTDAILENPYRLILLDEFEKAHPDVLNIFLQVFDDGRLTDSLGRTVNFENTIIIATSNAHSNFIKESIEAGKSVPDISGELKRKLTTYFKPELLNRFSDTVVFRTLNREEIKKIAKILIRETAETLTEKHGIALEIDDSALTQIAELGFSSVFGARPLRNTISEHIRSVLADKLLRKELGRGNTVRVSYDDSTFQFSVIE</sequence>
<dbReference type="CDD" id="cd19499">
    <property type="entry name" value="RecA-like_ClpB_Hsp104-like"/>
    <property type="match status" value="1"/>
</dbReference>
<feature type="domain" description="Clp ATPase C-terminal" evidence="5">
    <location>
        <begin position="341"/>
        <end position="431"/>
    </location>
</feature>
<evidence type="ECO:0000259" key="4">
    <source>
        <dbReference type="SMART" id="SM00382"/>
    </source>
</evidence>
<evidence type="ECO:0000256" key="1">
    <source>
        <dbReference type="ARBA" id="ARBA00022737"/>
    </source>
</evidence>
<dbReference type="InterPro" id="IPR019489">
    <property type="entry name" value="Clp_ATPase_C"/>
</dbReference>
<evidence type="ECO:0008006" key="7">
    <source>
        <dbReference type="Google" id="ProtNLM"/>
    </source>
</evidence>
<dbReference type="InterPro" id="IPR041546">
    <property type="entry name" value="ClpA/ClpB_AAA_lid"/>
</dbReference>
<dbReference type="PANTHER" id="PTHR11638">
    <property type="entry name" value="ATP-DEPENDENT CLP PROTEASE"/>
    <property type="match status" value="1"/>
</dbReference>
<protein>
    <recommendedName>
        <fullName evidence="7">AAA+ ATPase domain-containing protein</fullName>
    </recommendedName>
</protein>
<dbReference type="SMART" id="SM01086">
    <property type="entry name" value="ClpB_D2-small"/>
    <property type="match status" value="1"/>
</dbReference>
<dbReference type="InterPro" id="IPR001270">
    <property type="entry name" value="ClpA/B"/>
</dbReference>
<dbReference type="InterPro" id="IPR003593">
    <property type="entry name" value="AAA+_ATPase"/>
</dbReference>
<keyword evidence="3" id="KW-0067">ATP-binding</keyword>
<keyword evidence="1" id="KW-0677">Repeat</keyword>
<dbReference type="Pfam" id="PF17871">
    <property type="entry name" value="AAA_lid_9"/>
    <property type="match status" value="1"/>
</dbReference>
<comment type="caution">
    <text evidence="6">The sequence shown here is derived from an EMBL/GenBank/DDBJ whole genome shotgun (WGS) entry which is preliminary data.</text>
</comment>
<dbReference type="GO" id="GO:0034605">
    <property type="term" value="P:cellular response to heat"/>
    <property type="evidence" value="ECO:0007669"/>
    <property type="project" value="TreeGrafter"/>
</dbReference>
<dbReference type="InterPro" id="IPR003959">
    <property type="entry name" value="ATPase_AAA_core"/>
</dbReference>
<dbReference type="InterPro" id="IPR050130">
    <property type="entry name" value="ClpA_ClpB"/>
</dbReference>
<dbReference type="GO" id="GO:0016887">
    <property type="term" value="F:ATP hydrolysis activity"/>
    <property type="evidence" value="ECO:0007669"/>
    <property type="project" value="InterPro"/>
</dbReference>
<dbReference type="PRINTS" id="PR00300">
    <property type="entry name" value="CLPPROTEASEA"/>
</dbReference>
<dbReference type="AlphaFoldDB" id="A0A0F9E2S1"/>
<keyword evidence="2" id="KW-0547">Nucleotide-binding</keyword>
<dbReference type="Pfam" id="PF10431">
    <property type="entry name" value="ClpB_D2-small"/>
    <property type="match status" value="1"/>
</dbReference>
<feature type="non-terminal residue" evidence="6">
    <location>
        <position position="1"/>
    </location>
</feature>
<dbReference type="SMART" id="SM00382">
    <property type="entry name" value="AAA"/>
    <property type="match status" value="1"/>
</dbReference>
<dbReference type="GO" id="GO:0005524">
    <property type="term" value="F:ATP binding"/>
    <property type="evidence" value="ECO:0007669"/>
    <property type="project" value="UniProtKB-KW"/>
</dbReference>
<evidence type="ECO:0000313" key="6">
    <source>
        <dbReference type="EMBL" id="KKL18383.1"/>
    </source>
</evidence>
<name>A0A0F9E2S1_9ZZZZ</name>
<evidence type="ECO:0000256" key="3">
    <source>
        <dbReference type="ARBA" id="ARBA00022840"/>
    </source>
</evidence>
<accession>A0A0F9E2S1</accession>
<dbReference type="PANTHER" id="PTHR11638:SF18">
    <property type="entry name" value="HEAT SHOCK PROTEIN 104"/>
    <property type="match status" value="1"/>
</dbReference>
<dbReference type="SUPFAM" id="SSF52540">
    <property type="entry name" value="P-loop containing nucleoside triphosphate hydrolases"/>
    <property type="match status" value="2"/>
</dbReference>